<gene>
    <name evidence="4" type="ORF">H8923_01445</name>
</gene>
<evidence type="ECO:0000313" key="5">
    <source>
        <dbReference type="Proteomes" id="UP000609849"/>
    </source>
</evidence>
<accession>A0ABR7JKF3</accession>
<protein>
    <recommendedName>
        <fullName evidence="3">EamA domain-containing protein</fullName>
    </recommendedName>
</protein>
<evidence type="ECO:0000313" key="4">
    <source>
        <dbReference type="EMBL" id="MBC5995411.1"/>
    </source>
</evidence>
<organism evidence="4 5">
    <name type="scientific">Romboutsia faecis</name>
    <dbReference type="NCBI Taxonomy" id="2764597"/>
    <lineage>
        <taxon>Bacteria</taxon>
        <taxon>Bacillati</taxon>
        <taxon>Bacillota</taxon>
        <taxon>Clostridia</taxon>
        <taxon>Peptostreptococcales</taxon>
        <taxon>Peptostreptococcaceae</taxon>
        <taxon>Romboutsia</taxon>
    </lineage>
</organism>
<keyword evidence="5" id="KW-1185">Reference proteome</keyword>
<reference evidence="4 5" key="1">
    <citation type="submission" date="2020-08" db="EMBL/GenBank/DDBJ databases">
        <authorList>
            <person name="Liu C."/>
            <person name="Sun Q."/>
        </authorList>
    </citation>
    <scope>NUCLEOTIDE SEQUENCE [LARGE SCALE GENOMIC DNA]</scope>
    <source>
        <strain evidence="4 5">NSJ-18</strain>
    </source>
</reference>
<dbReference type="RefSeq" id="WP_153971384.1">
    <property type="nucleotide sequence ID" value="NZ_JACRWE010000001.1"/>
</dbReference>
<sequence length="74" mass="8619">MSNIIKFIISMTIWGSLGVFVKSIRLESFELAFLRAIIACIFLGTISTFNYYKEKKDEKIIEVENKKIIKACYF</sequence>
<keyword evidence="2" id="KW-0812">Transmembrane</keyword>
<dbReference type="Pfam" id="PF00892">
    <property type="entry name" value="EamA"/>
    <property type="match status" value="1"/>
</dbReference>
<dbReference type="InterPro" id="IPR000620">
    <property type="entry name" value="EamA_dom"/>
</dbReference>
<feature type="transmembrane region" description="Helical" evidence="2">
    <location>
        <begin position="7"/>
        <end position="26"/>
    </location>
</feature>
<evidence type="ECO:0000256" key="1">
    <source>
        <dbReference type="ARBA" id="ARBA00007362"/>
    </source>
</evidence>
<comment type="similarity">
    <text evidence="1">Belongs to the EamA transporter family.</text>
</comment>
<keyword evidence="2" id="KW-0472">Membrane</keyword>
<dbReference type="EMBL" id="JACRWE010000001">
    <property type="protein sequence ID" value="MBC5995411.1"/>
    <property type="molecule type" value="Genomic_DNA"/>
</dbReference>
<dbReference type="Proteomes" id="UP000609849">
    <property type="component" value="Unassembled WGS sequence"/>
</dbReference>
<comment type="caution">
    <text evidence="4">The sequence shown here is derived from an EMBL/GenBank/DDBJ whole genome shotgun (WGS) entry which is preliminary data.</text>
</comment>
<feature type="domain" description="EamA" evidence="3">
    <location>
        <begin position="4"/>
        <end position="55"/>
    </location>
</feature>
<proteinExistence type="inferred from homology"/>
<name>A0ABR7JKF3_9FIRM</name>
<evidence type="ECO:0000259" key="3">
    <source>
        <dbReference type="Pfam" id="PF00892"/>
    </source>
</evidence>
<feature type="transmembrane region" description="Helical" evidence="2">
    <location>
        <begin position="32"/>
        <end position="52"/>
    </location>
</feature>
<keyword evidence="2" id="KW-1133">Transmembrane helix</keyword>
<evidence type="ECO:0000256" key="2">
    <source>
        <dbReference type="SAM" id="Phobius"/>
    </source>
</evidence>